<sequence length="256" mass="28576">MIPDRVRQIVDEYESLVDEHAPDLVESLYMTGSVALAGWREGHSDIDFVAVAAREPDAEDLSALGEIHSQIPEDVRFEGFYLSPAQLVRPRSGTAVAVSGNEVETVDGEDVPLALWAELAAKAVVVSGRAPGEYGLTEFPEGWDRWLRENLDGYWKRLAVEGLAKLEGRADSDPLPAVTAYHYASGSQRLYYTLRHRDFLSKQQALRYALQKFPQHEAVLEKAWRHGEDEPQSFTVADGKAACRLILDVVRDAERL</sequence>
<keyword evidence="2" id="KW-1185">Reference proteome</keyword>
<proteinExistence type="predicted"/>
<name>A0ABV8U0J2_9ACTN</name>
<dbReference type="InterPro" id="IPR043519">
    <property type="entry name" value="NT_sf"/>
</dbReference>
<reference evidence="2" key="1">
    <citation type="journal article" date="2019" name="Int. J. Syst. Evol. Microbiol.">
        <title>The Global Catalogue of Microorganisms (GCM) 10K type strain sequencing project: providing services to taxonomists for standard genome sequencing and annotation.</title>
        <authorList>
            <consortium name="The Broad Institute Genomics Platform"/>
            <consortium name="The Broad Institute Genome Sequencing Center for Infectious Disease"/>
            <person name="Wu L."/>
            <person name="Ma J."/>
        </authorList>
    </citation>
    <scope>NUCLEOTIDE SEQUENCE [LARGE SCALE GENOMIC DNA]</scope>
    <source>
        <strain evidence="2">IBRC-M 10908</strain>
    </source>
</reference>
<accession>A0ABV8U0J2</accession>
<dbReference type="RefSeq" id="WP_380621787.1">
    <property type="nucleotide sequence ID" value="NZ_JBHSDK010000016.1"/>
</dbReference>
<evidence type="ECO:0000313" key="2">
    <source>
        <dbReference type="Proteomes" id="UP001595823"/>
    </source>
</evidence>
<gene>
    <name evidence="1" type="ORF">ACFPET_13245</name>
</gene>
<evidence type="ECO:0000313" key="1">
    <source>
        <dbReference type="EMBL" id="MFC4336168.1"/>
    </source>
</evidence>
<dbReference type="Proteomes" id="UP001595823">
    <property type="component" value="Unassembled WGS sequence"/>
</dbReference>
<protein>
    <submittedName>
        <fullName evidence="1">Uncharacterized protein</fullName>
    </submittedName>
</protein>
<comment type="caution">
    <text evidence="1">The sequence shown here is derived from an EMBL/GenBank/DDBJ whole genome shotgun (WGS) entry which is preliminary data.</text>
</comment>
<dbReference type="SUPFAM" id="SSF81301">
    <property type="entry name" value="Nucleotidyltransferase"/>
    <property type="match status" value="1"/>
</dbReference>
<dbReference type="EMBL" id="JBHSDK010000016">
    <property type="protein sequence ID" value="MFC4336168.1"/>
    <property type="molecule type" value="Genomic_DNA"/>
</dbReference>
<organism evidence="1 2">
    <name type="scientific">Salininema proteolyticum</name>
    <dbReference type="NCBI Taxonomy" id="1607685"/>
    <lineage>
        <taxon>Bacteria</taxon>
        <taxon>Bacillati</taxon>
        <taxon>Actinomycetota</taxon>
        <taxon>Actinomycetes</taxon>
        <taxon>Glycomycetales</taxon>
        <taxon>Glycomycetaceae</taxon>
        <taxon>Salininema</taxon>
    </lineage>
</organism>